<keyword evidence="3" id="KW-1185">Reference proteome</keyword>
<dbReference type="EMBL" id="JANPWB010000010">
    <property type="protein sequence ID" value="KAJ1134393.1"/>
    <property type="molecule type" value="Genomic_DNA"/>
</dbReference>
<evidence type="ECO:0000313" key="3">
    <source>
        <dbReference type="Proteomes" id="UP001066276"/>
    </source>
</evidence>
<organism evidence="2 3">
    <name type="scientific">Pleurodeles waltl</name>
    <name type="common">Iberian ribbed newt</name>
    <dbReference type="NCBI Taxonomy" id="8319"/>
    <lineage>
        <taxon>Eukaryota</taxon>
        <taxon>Metazoa</taxon>
        <taxon>Chordata</taxon>
        <taxon>Craniata</taxon>
        <taxon>Vertebrata</taxon>
        <taxon>Euteleostomi</taxon>
        <taxon>Amphibia</taxon>
        <taxon>Batrachia</taxon>
        <taxon>Caudata</taxon>
        <taxon>Salamandroidea</taxon>
        <taxon>Salamandridae</taxon>
        <taxon>Pleurodelinae</taxon>
        <taxon>Pleurodeles</taxon>
    </lineage>
</organism>
<protein>
    <submittedName>
        <fullName evidence="2">Uncharacterized protein</fullName>
    </submittedName>
</protein>
<dbReference type="AlphaFoldDB" id="A0AAV7Q1Y7"/>
<dbReference type="Proteomes" id="UP001066276">
    <property type="component" value="Chromosome 6"/>
</dbReference>
<evidence type="ECO:0000313" key="2">
    <source>
        <dbReference type="EMBL" id="KAJ1134393.1"/>
    </source>
</evidence>
<accession>A0AAV7Q1Y7</accession>
<gene>
    <name evidence="2" type="ORF">NDU88_000845</name>
</gene>
<sequence length="91" mass="9913">MVHICGDSKTFQGALLANVEHCKYEAEYLPVFVFIGLGCIPASMRKLLLLKYTEGRRPANIEPPCSTTDQAAAEGPEETVHRLGNHSSLVA</sequence>
<feature type="region of interest" description="Disordered" evidence="1">
    <location>
        <begin position="57"/>
        <end position="91"/>
    </location>
</feature>
<evidence type="ECO:0000256" key="1">
    <source>
        <dbReference type="SAM" id="MobiDB-lite"/>
    </source>
</evidence>
<comment type="caution">
    <text evidence="2">The sequence shown here is derived from an EMBL/GenBank/DDBJ whole genome shotgun (WGS) entry which is preliminary data.</text>
</comment>
<proteinExistence type="predicted"/>
<name>A0AAV7Q1Y7_PLEWA</name>
<reference evidence="2" key="1">
    <citation type="journal article" date="2022" name="bioRxiv">
        <title>Sequencing and chromosome-scale assembly of the giantPleurodeles waltlgenome.</title>
        <authorList>
            <person name="Brown T."/>
            <person name="Elewa A."/>
            <person name="Iarovenko S."/>
            <person name="Subramanian E."/>
            <person name="Araus A.J."/>
            <person name="Petzold A."/>
            <person name="Susuki M."/>
            <person name="Suzuki K.-i.T."/>
            <person name="Hayashi T."/>
            <person name="Toyoda A."/>
            <person name="Oliveira C."/>
            <person name="Osipova E."/>
            <person name="Leigh N.D."/>
            <person name="Simon A."/>
            <person name="Yun M.H."/>
        </authorList>
    </citation>
    <scope>NUCLEOTIDE SEQUENCE</scope>
    <source>
        <strain evidence="2">20211129_DDA</strain>
        <tissue evidence="2">Liver</tissue>
    </source>
</reference>